<proteinExistence type="inferred from homology"/>
<dbReference type="AlphaFoldDB" id="A0A3N0VN78"/>
<keyword evidence="3 6" id="KW-0812">Transmembrane</keyword>
<feature type="transmembrane region" description="Helical" evidence="6">
    <location>
        <begin position="113"/>
        <end position="134"/>
    </location>
</feature>
<dbReference type="PRINTS" id="PR00164">
    <property type="entry name" value="ABC2TRNSPORT"/>
</dbReference>
<evidence type="ECO:0000256" key="3">
    <source>
        <dbReference type="ARBA" id="ARBA00022692"/>
    </source>
</evidence>
<name>A0A3N0VN78_9GAMM</name>
<feature type="transmembrane region" description="Helical" evidence="6">
    <location>
        <begin position="88"/>
        <end position="106"/>
    </location>
</feature>
<evidence type="ECO:0000256" key="1">
    <source>
        <dbReference type="ARBA" id="ARBA00004141"/>
    </source>
</evidence>
<dbReference type="InParanoid" id="A0A3N0VN78"/>
<reference evidence="8 9" key="1">
    <citation type="submission" date="2018-10" db="EMBL/GenBank/DDBJ databases">
        <authorList>
            <person name="Chen W.-M."/>
        </authorList>
    </citation>
    <scope>NUCLEOTIDE SEQUENCE [LARGE SCALE GENOMIC DNA]</scope>
    <source>
        <strain evidence="8 9">THS-13</strain>
    </source>
</reference>
<dbReference type="PIRSF" id="PIRSF006648">
    <property type="entry name" value="DrrB"/>
    <property type="match status" value="1"/>
</dbReference>
<evidence type="ECO:0000313" key="8">
    <source>
        <dbReference type="EMBL" id="ROH93438.1"/>
    </source>
</evidence>
<evidence type="ECO:0000256" key="4">
    <source>
        <dbReference type="ARBA" id="ARBA00022989"/>
    </source>
</evidence>
<dbReference type="RefSeq" id="WP_123210293.1">
    <property type="nucleotide sequence ID" value="NZ_RJVO01000001.1"/>
</dbReference>
<feature type="transmembrane region" description="Helical" evidence="6">
    <location>
        <begin position="20"/>
        <end position="45"/>
    </location>
</feature>
<organism evidence="8 9">
    <name type="scientific">Stagnimonas aquatica</name>
    <dbReference type="NCBI Taxonomy" id="2689987"/>
    <lineage>
        <taxon>Bacteria</taxon>
        <taxon>Pseudomonadati</taxon>
        <taxon>Pseudomonadota</taxon>
        <taxon>Gammaproteobacteria</taxon>
        <taxon>Nevskiales</taxon>
        <taxon>Nevskiaceae</taxon>
        <taxon>Stagnimonas</taxon>
    </lineage>
</organism>
<dbReference type="GO" id="GO:0043190">
    <property type="term" value="C:ATP-binding cassette (ABC) transporter complex"/>
    <property type="evidence" value="ECO:0007669"/>
    <property type="project" value="InterPro"/>
</dbReference>
<sequence length="256" mass="28008">MSPDQIGFVTLLKKEVMRFWAVLGQTVSAPVITALLYLLVFAQALQGRLVPGYDGITYTQFLVPGLVMMTVIQNAFANTSSSLIQSKVMGNIVFTLMAPLSPLEWFGAYILAALVRALLVAVAMLGTALVFVPLPVAEPLALVGVFLLAGGSLAALGLIAGIWAQKFDHIAAFTNFLITPLSFLSGVFYSVHSLPKFWFTASHLNPFFYMIDGFRYGFFGHADVPILQSLLWMSGFFIVCSGVALWMLMTGYRMRK</sequence>
<keyword evidence="9" id="KW-1185">Reference proteome</keyword>
<comment type="subcellular location">
    <subcellularLocation>
        <location evidence="6">Cell inner membrane</location>
        <topology evidence="6">Multi-pass membrane protein</topology>
    </subcellularLocation>
    <subcellularLocation>
        <location evidence="1">Membrane</location>
        <topology evidence="1">Multi-pass membrane protein</topology>
    </subcellularLocation>
</comment>
<dbReference type="PANTHER" id="PTHR43332:SF2">
    <property type="entry name" value="INNER MEMBRANE TRANSPORT PERMEASE YADH"/>
    <property type="match status" value="1"/>
</dbReference>
<dbReference type="EMBL" id="RJVO01000001">
    <property type="protein sequence ID" value="ROH93438.1"/>
    <property type="molecule type" value="Genomic_DNA"/>
</dbReference>
<evidence type="ECO:0000313" key="9">
    <source>
        <dbReference type="Proteomes" id="UP000282106"/>
    </source>
</evidence>
<dbReference type="InterPro" id="IPR013525">
    <property type="entry name" value="ABC2_TM"/>
</dbReference>
<dbReference type="GO" id="GO:0140359">
    <property type="term" value="F:ABC-type transporter activity"/>
    <property type="evidence" value="ECO:0007669"/>
    <property type="project" value="InterPro"/>
</dbReference>
<feature type="domain" description="ABC transmembrane type-2" evidence="7">
    <location>
        <begin position="21"/>
        <end position="251"/>
    </location>
</feature>
<dbReference type="PANTHER" id="PTHR43332">
    <property type="entry name" value="INNER MEMBRANE TRANSPORT PERMEASE YADH-RELATED"/>
    <property type="match status" value="1"/>
</dbReference>
<keyword evidence="4 6" id="KW-1133">Transmembrane helix</keyword>
<feature type="transmembrane region" description="Helical" evidence="6">
    <location>
        <begin position="57"/>
        <end position="76"/>
    </location>
</feature>
<feature type="transmembrane region" description="Helical" evidence="6">
    <location>
        <begin position="140"/>
        <end position="163"/>
    </location>
</feature>
<feature type="transmembrane region" description="Helical" evidence="6">
    <location>
        <begin position="230"/>
        <end position="249"/>
    </location>
</feature>
<dbReference type="PROSITE" id="PS51012">
    <property type="entry name" value="ABC_TM2"/>
    <property type="match status" value="1"/>
</dbReference>
<keyword evidence="6" id="KW-1003">Cell membrane</keyword>
<dbReference type="InterPro" id="IPR047817">
    <property type="entry name" value="ABC2_TM_bact-type"/>
</dbReference>
<dbReference type="GO" id="GO:0016787">
    <property type="term" value="F:hydrolase activity"/>
    <property type="evidence" value="ECO:0007669"/>
    <property type="project" value="UniProtKB-KW"/>
</dbReference>
<comment type="similarity">
    <text evidence="2 6">Belongs to the ABC-2 integral membrane protein family.</text>
</comment>
<comment type="caution">
    <text evidence="8">The sequence shown here is derived from an EMBL/GenBank/DDBJ whole genome shotgun (WGS) entry which is preliminary data.</text>
</comment>
<feature type="transmembrane region" description="Helical" evidence="6">
    <location>
        <begin position="170"/>
        <end position="191"/>
    </location>
</feature>
<dbReference type="InterPro" id="IPR052522">
    <property type="entry name" value="ABC-2_transport_permease"/>
</dbReference>
<dbReference type="Proteomes" id="UP000282106">
    <property type="component" value="Unassembled WGS sequence"/>
</dbReference>
<evidence type="ECO:0000256" key="6">
    <source>
        <dbReference type="RuleBase" id="RU361157"/>
    </source>
</evidence>
<accession>A0A3N0VN78</accession>
<keyword evidence="6" id="KW-0813">Transport</keyword>
<dbReference type="InterPro" id="IPR000412">
    <property type="entry name" value="ABC_2_transport"/>
</dbReference>
<gene>
    <name evidence="8" type="ORF">ED208_02670</name>
</gene>
<dbReference type="Pfam" id="PF01061">
    <property type="entry name" value="ABC2_membrane"/>
    <property type="match status" value="1"/>
</dbReference>
<evidence type="ECO:0000259" key="7">
    <source>
        <dbReference type="PROSITE" id="PS51012"/>
    </source>
</evidence>
<keyword evidence="5 6" id="KW-0472">Membrane</keyword>
<evidence type="ECO:0000256" key="2">
    <source>
        <dbReference type="ARBA" id="ARBA00007783"/>
    </source>
</evidence>
<protein>
    <recommendedName>
        <fullName evidence="6">Transport permease protein</fullName>
    </recommendedName>
</protein>
<keyword evidence="8" id="KW-0378">Hydrolase</keyword>
<evidence type="ECO:0000256" key="5">
    <source>
        <dbReference type="ARBA" id="ARBA00023136"/>
    </source>
</evidence>